<dbReference type="PANTHER" id="PTHR45947">
    <property type="entry name" value="SULFOQUINOVOSYL TRANSFERASE SQD2"/>
    <property type="match status" value="1"/>
</dbReference>
<dbReference type="InterPro" id="IPR028098">
    <property type="entry name" value="Glyco_trans_4-like_N"/>
</dbReference>
<dbReference type="InterPro" id="IPR050194">
    <property type="entry name" value="Glycosyltransferase_grp1"/>
</dbReference>
<evidence type="ECO:0000259" key="3">
    <source>
        <dbReference type="Pfam" id="PF13579"/>
    </source>
</evidence>
<dbReference type="PANTHER" id="PTHR45947:SF3">
    <property type="entry name" value="SULFOQUINOVOSYL TRANSFERASE SQD2"/>
    <property type="match status" value="1"/>
</dbReference>
<keyword evidence="1" id="KW-0328">Glycosyltransferase</keyword>
<reference evidence="4 5" key="1">
    <citation type="submission" date="2020-08" db="EMBL/GenBank/DDBJ databases">
        <title>Sequencing the genomes of 1000 actinobacteria strains.</title>
        <authorList>
            <person name="Klenk H.-P."/>
        </authorList>
    </citation>
    <scope>NUCLEOTIDE SEQUENCE [LARGE SCALE GENOMIC DNA]</scope>
    <source>
        <strain evidence="4 5">DSM 45084</strain>
    </source>
</reference>
<evidence type="ECO:0000256" key="2">
    <source>
        <dbReference type="ARBA" id="ARBA00022679"/>
    </source>
</evidence>
<evidence type="ECO:0000313" key="4">
    <source>
        <dbReference type="EMBL" id="MBB4963374.1"/>
    </source>
</evidence>
<dbReference type="Gene3D" id="3.40.50.2000">
    <property type="entry name" value="Glycogen Phosphorylase B"/>
    <property type="match status" value="2"/>
</dbReference>
<dbReference type="GO" id="GO:0016758">
    <property type="term" value="F:hexosyltransferase activity"/>
    <property type="evidence" value="ECO:0007669"/>
    <property type="project" value="TreeGrafter"/>
</dbReference>
<name>A0A7W7SYS4_9PSEU</name>
<dbReference type="Pfam" id="PF13692">
    <property type="entry name" value="Glyco_trans_1_4"/>
    <property type="match status" value="1"/>
</dbReference>
<proteinExistence type="predicted"/>
<accession>A0A7W7SYS4</accession>
<keyword evidence="5" id="KW-1185">Reference proteome</keyword>
<protein>
    <submittedName>
        <fullName evidence="4">Glycosyltransferase involved in cell wall biosynthesis</fullName>
    </submittedName>
</protein>
<organism evidence="4 5">
    <name type="scientific">Saccharothrix violaceirubra</name>
    <dbReference type="NCBI Taxonomy" id="413306"/>
    <lineage>
        <taxon>Bacteria</taxon>
        <taxon>Bacillati</taxon>
        <taxon>Actinomycetota</taxon>
        <taxon>Actinomycetes</taxon>
        <taxon>Pseudonocardiales</taxon>
        <taxon>Pseudonocardiaceae</taxon>
        <taxon>Saccharothrix</taxon>
    </lineage>
</organism>
<feature type="domain" description="Glycosyltransferase subfamily 4-like N-terminal" evidence="3">
    <location>
        <begin position="17"/>
        <end position="191"/>
    </location>
</feature>
<dbReference type="EMBL" id="JACHJS010000001">
    <property type="protein sequence ID" value="MBB4963374.1"/>
    <property type="molecule type" value="Genomic_DNA"/>
</dbReference>
<evidence type="ECO:0000256" key="1">
    <source>
        <dbReference type="ARBA" id="ARBA00022676"/>
    </source>
</evidence>
<comment type="caution">
    <text evidence="4">The sequence shown here is derived from an EMBL/GenBank/DDBJ whole genome shotgun (WGS) entry which is preliminary data.</text>
</comment>
<dbReference type="SUPFAM" id="SSF53756">
    <property type="entry name" value="UDP-Glycosyltransferase/glycogen phosphorylase"/>
    <property type="match status" value="1"/>
</dbReference>
<dbReference type="GO" id="GO:1901137">
    <property type="term" value="P:carbohydrate derivative biosynthetic process"/>
    <property type="evidence" value="ECO:0007669"/>
    <property type="project" value="UniProtKB-ARBA"/>
</dbReference>
<dbReference type="Proteomes" id="UP000542674">
    <property type="component" value="Unassembled WGS sequence"/>
</dbReference>
<gene>
    <name evidence="4" type="ORF">F4559_000733</name>
</gene>
<keyword evidence="2 4" id="KW-0808">Transferase</keyword>
<dbReference type="AlphaFoldDB" id="A0A7W7SYS4"/>
<dbReference type="Pfam" id="PF13579">
    <property type="entry name" value="Glyco_trans_4_4"/>
    <property type="match status" value="1"/>
</dbReference>
<dbReference type="CDD" id="cd03794">
    <property type="entry name" value="GT4_WbuB-like"/>
    <property type="match status" value="1"/>
</dbReference>
<dbReference type="RefSeq" id="WP_184666156.1">
    <property type="nucleotide sequence ID" value="NZ_BAABAI010000036.1"/>
</dbReference>
<sequence length="400" mass="43170">MTSVTIVGLDFHPDSHGVAPYSTGLARGLAARGHAVRVVTGFPYYPAWRLPAEYRWLRHGLARRTREHGVDVTRLWHHVPRRPTAIGRFVHEASFAAHALVRLLCTRPRPDVVVGVSPSLLSSAAARCYADRVGVPLAVVVQDLCGRGTRAAGFERSLLARAAGVSVAHDSVRSYLEHAYRLDPVRLTVIRDWAHGASCRPDVDRHEARRALGWPVDGFVALHAGNMGVRQDLVNVVEAARIAGIRREPVHFVLMGDGAARPEVVARARGLPRVSVVAPVAGDLLPTALGAADVLIVNERPGPPGIRLPRKLTAYFRAGRPVVAAAHRDSTTATEVTAARAGCVVEPGDAVALLNTVLDLARDRAYAESLAAAGLDHARRTLDRDRALDAYEDWLCGVAR</sequence>
<evidence type="ECO:0000313" key="5">
    <source>
        <dbReference type="Proteomes" id="UP000542674"/>
    </source>
</evidence>